<name>A0A0R3T1H2_RODNA</name>
<protein>
    <submittedName>
        <fullName evidence="3">PK_Tyr_Ser-Thr domain-containing protein</fullName>
    </submittedName>
</protein>
<keyword evidence="2" id="KW-1185">Reference proteome</keyword>
<proteinExistence type="predicted"/>
<organism evidence="3">
    <name type="scientific">Rodentolepis nana</name>
    <name type="common">Dwarf tapeworm</name>
    <name type="synonym">Hymenolepis nana</name>
    <dbReference type="NCBI Taxonomy" id="102285"/>
    <lineage>
        <taxon>Eukaryota</taxon>
        <taxon>Metazoa</taxon>
        <taxon>Spiralia</taxon>
        <taxon>Lophotrochozoa</taxon>
        <taxon>Platyhelminthes</taxon>
        <taxon>Cestoda</taxon>
        <taxon>Eucestoda</taxon>
        <taxon>Cyclophyllidea</taxon>
        <taxon>Hymenolepididae</taxon>
        <taxon>Rodentolepis</taxon>
    </lineage>
</organism>
<accession>A0A0R3T1H2</accession>
<reference evidence="3" key="1">
    <citation type="submission" date="2017-02" db="UniProtKB">
        <authorList>
            <consortium name="WormBaseParasite"/>
        </authorList>
    </citation>
    <scope>IDENTIFICATION</scope>
</reference>
<gene>
    <name evidence="1" type="ORF">HNAJ_LOCUS722</name>
</gene>
<dbReference type="AlphaFoldDB" id="A0A0R3T1H2"/>
<evidence type="ECO:0000313" key="1">
    <source>
        <dbReference type="EMBL" id="VDN96581.1"/>
    </source>
</evidence>
<reference evidence="1 2" key="2">
    <citation type="submission" date="2018-11" db="EMBL/GenBank/DDBJ databases">
        <authorList>
            <consortium name="Pathogen Informatics"/>
        </authorList>
    </citation>
    <scope>NUCLEOTIDE SEQUENCE [LARGE SCALE GENOMIC DNA]</scope>
</reference>
<evidence type="ECO:0000313" key="2">
    <source>
        <dbReference type="Proteomes" id="UP000278807"/>
    </source>
</evidence>
<evidence type="ECO:0000313" key="3">
    <source>
        <dbReference type="WBParaSite" id="HNAJ_0000072201-mRNA-1"/>
    </source>
</evidence>
<dbReference type="EMBL" id="UZAE01000223">
    <property type="protein sequence ID" value="VDN96581.1"/>
    <property type="molecule type" value="Genomic_DNA"/>
</dbReference>
<dbReference type="OrthoDB" id="98077at2759"/>
<dbReference type="Proteomes" id="UP000278807">
    <property type="component" value="Unassembled WGS sequence"/>
</dbReference>
<sequence>MLQCWSRFPEIRPTFAEVCRKMDEFVEASNNEESPFSGPYIYRVPIGTSTIPSQQILSVGDAEWQRPKATDSPMTPHANDSAVNLIHSNSLSMSHRGGSATPYRTHSLQRHRPETLRDPEDHFSGTFYFNSQQPQLQDQQMAVAQPVMQPYARQASLTECLVRRGPPILQRQLSDRYQYNRDHTEVDSMG</sequence>
<dbReference type="WBParaSite" id="HNAJ_0000072201-mRNA-1">
    <property type="protein sequence ID" value="HNAJ_0000072201-mRNA-1"/>
    <property type="gene ID" value="HNAJ_0000072201"/>
</dbReference>
<dbReference type="STRING" id="102285.A0A0R3T1H2"/>